<feature type="transmembrane region" description="Helical" evidence="1">
    <location>
        <begin position="87"/>
        <end position="105"/>
    </location>
</feature>
<dbReference type="EMBL" id="LWDX02033180">
    <property type="protein sequence ID" value="OEL27124.1"/>
    <property type="molecule type" value="Genomic_DNA"/>
</dbReference>
<accession>A0A1E5VPY4</accession>
<evidence type="ECO:0000313" key="4">
    <source>
        <dbReference type="Proteomes" id="UP000095767"/>
    </source>
</evidence>
<feature type="transmembrane region" description="Helical" evidence="1">
    <location>
        <begin position="26"/>
        <end position="46"/>
    </location>
</feature>
<evidence type="ECO:0000259" key="2">
    <source>
        <dbReference type="Pfam" id="PF22936"/>
    </source>
</evidence>
<keyword evidence="4" id="KW-1185">Reference proteome</keyword>
<feature type="transmembrane region" description="Helical" evidence="1">
    <location>
        <begin position="117"/>
        <end position="136"/>
    </location>
</feature>
<evidence type="ECO:0000313" key="3">
    <source>
        <dbReference type="EMBL" id="OEL27124.1"/>
    </source>
</evidence>
<reference evidence="3 4" key="1">
    <citation type="submission" date="2016-09" db="EMBL/GenBank/DDBJ databases">
        <title>The draft genome of Dichanthelium oligosanthes: A C3 panicoid grass species.</title>
        <authorList>
            <person name="Studer A.J."/>
            <person name="Schnable J.C."/>
            <person name="Brutnell T.P."/>
        </authorList>
    </citation>
    <scope>NUCLEOTIDE SEQUENCE [LARGE SCALE GENOMIC DNA]</scope>
    <source>
        <strain evidence="4">cv. Kellogg 1175</strain>
        <tissue evidence="3">Leaf</tissue>
    </source>
</reference>
<gene>
    <name evidence="3" type="ORF">BAE44_0011857</name>
</gene>
<dbReference type="InterPro" id="IPR054722">
    <property type="entry name" value="PolX-like_BBD"/>
</dbReference>
<organism evidence="3 4">
    <name type="scientific">Dichanthelium oligosanthes</name>
    <dbReference type="NCBI Taxonomy" id="888268"/>
    <lineage>
        <taxon>Eukaryota</taxon>
        <taxon>Viridiplantae</taxon>
        <taxon>Streptophyta</taxon>
        <taxon>Embryophyta</taxon>
        <taxon>Tracheophyta</taxon>
        <taxon>Spermatophyta</taxon>
        <taxon>Magnoliopsida</taxon>
        <taxon>Liliopsida</taxon>
        <taxon>Poales</taxon>
        <taxon>Poaceae</taxon>
        <taxon>PACMAD clade</taxon>
        <taxon>Panicoideae</taxon>
        <taxon>Panicodae</taxon>
        <taxon>Paniceae</taxon>
        <taxon>Dichantheliinae</taxon>
        <taxon>Dichanthelium</taxon>
    </lineage>
</organism>
<proteinExistence type="predicted"/>
<dbReference type="PANTHER" id="PTHR46610">
    <property type="entry name" value="OS05G0181300 PROTEIN"/>
    <property type="match status" value="1"/>
</dbReference>
<keyword evidence="1" id="KW-1133">Transmembrane helix</keyword>
<feature type="domain" description="Retrovirus-related Pol polyprotein from transposon TNT 1-94-like beta-barrel" evidence="2">
    <location>
        <begin position="159"/>
        <end position="230"/>
    </location>
</feature>
<name>A0A1E5VPY4_9POAL</name>
<dbReference type="OrthoDB" id="669612at2759"/>
<sequence>MMAEGQQDEPLLRAPKAADPGEAGGFSWLTALGFAFLTFNSGMAIWRSSDDSAAVAFVAVSYMFLVVLFCCLRWFERAPPGSTTRGRLKVAVWLLTTLLTAAFSYKVAAIMPAAARILVWLMAVATILGGFCAFFLHKFKKGKTVALLAAFGGAGSRIIADTGATMHAVGDRTLLQGLQLYAIPKVVTLPNGTAQSVLGIGHLKSETFSVPNVSLVEGFQKSLISISQLDRFHGMHSCFGKGKAEIMLHDGTVVGGAFLDESDGMYVLRFLKVPITS</sequence>
<dbReference type="InterPro" id="IPR045501">
    <property type="entry name" value="DUF6490"/>
</dbReference>
<keyword evidence="1" id="KW-0472">Membrane</keyword>
<feature type="transmembrane region" description="Helical" evidence="1">
    <location>
        <begin position="52"/>
        <end position="75"/>
    </location>
</feature>
<keyword evidence="1" id="KW-0812">Transmembrane</keyword>
<dbReference type="Proteomes" id="UP000095767">
    <property type="component" value="Unassembled WGS sequence"/>
</dbReference>
<dbReference type="Pfam" id="PF22936">
    <property type="entry name" value="Pol_BBD"/>
    <property type="match status" value="1"/>
</dbReference>
<dbReference type="Pfam" id="PF20100">
    <property type="entry name" value="DUF6490"/>
    <property type="match status" value="1"/>
</dbReference>
<evidence type="ECO:0000256" key="1">
    <source>
        <dbReference type="SAM" id="Phobius"/>
    </source>
</evidence>
<protein>
    <recommendedName>
        <fullName evidence="2">Retrovirus-related Pol polyprotein from transposon TNT 1-94-like beta-barrel domain-containing protein</fullName>
    </recommendedName>
</protein>
<comment type="caution">
    <text evidence="3">The sequence shown here is derived from an EMBL/GenBank/DDBJ whole genome shotgun (WGS) entry which is preliminary data.</text>
</comment>
<dbReference type="PANTHER" id="PTHR46610:SF3">
    <property type="entry name" value="OS01G0238200 PROTEIN"/>
    <property type="match status" value="1"/>
</dbReference>
<dbReference type="AlphaFoldDB" id="A0A1E5VPY4"/>
<dbReference type="STRING" id="888268.A0A1E5VPY4"/>